<evidence type="ECO:0008006" key="3">
    <source>
        <dbReference type="Google" id="ProtNLM"/>
    </source>
</evidence>
<evidence type="ECO:0000313" key="2">
    <source>
        <dbReference type="Proteomes" id="UP001145021"/>
    </source>
</evidence>
<evidence type="ECO:0000313" key="1">
    <source>
        <dbReference type="EMBL" id="KAJ1644486.1"/>
    </source>
</evidence>
<proteinExistence type="predicted"/>
<dbReference type="PANTHER" id="PTHR45036:SF1">
    <property type="entry name" value="METHYLTRANSFERASE LIKE 7A"/>
    <property type="match status" value="1"/>
</dbReference>
<dbReference type="InterPro" id="IPR029063">
    <property type="entry name" value="SAM-dependent_MTases_sf"/>
</dbReference>
<accession>A0A9W7XK90</accession>
<organism evidence="1 2">
    <name type="scientific">Coemansia asiatica</name>
    <dbReference type="NCBI Taxonomy" id="1052880"/>
    <lineage>
        <taxon>Eukaryota</taxon>
        <taxon>Fungi</taxon>
        <taxon>Fungi incertae sedis</taxon>
        <taxon>Zoopagomycota</taxon>
        <taxon>Kickxellomycotina</taxon>
        <taxon>Kickxellomycetes</taxon>
        <taxon>Kickxellales</taxon>
        <taxon>Kickxellaceae</taxon>
        <taxon>Coemansia</taxon>
    </lineage>
</organism>
<name>A0A9W7XK90_9FUNG</name>
<dbReference type="PANTHER" id="PTHR45036">
    <property type="entry name" value="METHYLTRANSFERASE LIKE 7B"/>
    <property type="match status" value="1"/>
</dbReference>
<dbReference type="InterPro" id="IPR052356">
    <property type="entry name" value="Thiol_S-MT"/>
</dbReference>
<dbReference type="Gene3D" id="3.40.50.150">
    <property type="entry name" value="Vaccinia Virus protein VP39"/>
    <property type="match status" value="1"/>
</dbReference>
<reference evidence="1" key="1">
    <citation type="submission" date="2022-07" db="EMBL/GenBank/DDBJ databases">
        <title>Phylogenomic reconstructions and comparative analyses of Kickxellomycotina fungi.</title>
        <authorList>
            <person name="Reynolds N.K."/>
            <person name="Stajich J.E."/>
            <person name="Barry K."/>
            <person name="Grigoriev I.V."/>
            <person name="Crous P."/>
            <person name="Smith M.E."/>
        </authorList>
    </citation>
    <scope>NUCLEOTIDE SEQUENCE</scope>
    <source>
        <strain evidence="1">NBRC 105413</strain>
    </source>
</reference>
<keyword evidence="2" id="KW-1185">Reference proteome</keyword>
<dbReference type="Proteomes" id="UP001145021">
    <property type="component" value="Unassembled WGS sequence"/>
</dbReference>
<gene>
    <name evidence="1" type="ORF">LPJ64_003852</name>
</gene>
<dbReference type="SUPFAM" id="SSF53335">
    <property type="entry name" value="S-adenosyl-L-methionine-dependent methyltransferases"/>
    <property type="match status" value="1"/>
</dbReference>
<dbReference type="EMBL" id="JANBOH010000162">
    <property type="protein sequence ID" value="KAJ1644486.1"/>
    <property type="molecule type" value="Genomic_DNA"/>
</dbReference>
<sequence length="280" mass="31241">MSAVYSQLTGLLSSTYDWFFSALWVIESERNDAKVNVYRKTIWPDISGKVLELGPGYAQSLQFLKHATLKDGSEAVDPTAIKSYTVIEPNTFLYGGLQKNAELNGFHVSYDTLSYPEGASITTMASGDENVPFKIVKGSLDDPDNIPQAVLDEAPYDSILTSFSLCTVRDLETSLANIFKLLRPGGTYYFIEHVRQPEPGDPLVIEDNGVNARFWGKFQDFLNPLWKVIGHGCHINRRTGETVANMGCWETVDYKNVRPTIDLQSRIMPLSFGKATKPLN</sequence>
<comment type="caution">
    <text evidence="1">The sequence shown here is derived from an EMBL/GenBank/DDBJ whole genome shotgun (WGS) entry which is preliminary data.</text>
</comment>
<protein>
    <recommendedName>
        <fullName evidence="3">Methyltransferase type 11 domain-containing protein</fullName>
    </recommendedName>
</protein>
<dbReference type="AlphaFoldDB" id="A0A9W7XK90"/>